<name>A0A2P2ILX1_RHIMU</name>
<evidence type="ECO:0000313" key="1">
    <source>
        <dbReference type="EMBL" id="MBW82232.1"/>
    </source>
</evidence>
<accession>A0A2P2ILX1</accession>
<reference evidence="1" key="1">
    <citation type="submission" date="2018-02" db="EMBL/GenBank/DDBJ databases">
        <title>Rhizophora mucronata_Transcriptome.</title>
        <authorList>
            <person name="Meera S.P."/>
            <person name="Sreeshan A."/>
            <person name="Augustine A."/>
        </authorList>
    </citation>
    <scope>NUCLEOTIDE SEQUENCE</scope>
    <source>
        <tissue evidence="1">Leaf</tissue>
    </source>
</reference>
<protein>
    <submittedName>
        <fullName evidence="1">Chalcone synthase</fullName>
    </submittedName>
</protein>
<dbReference type="AlphaFoldDB" id="A0A2P2ILX1"/>
<proteinExistence type="predicted"/>
<dbReference type="EMBL" id="GGEC01001749">
    <property type="protein sequence ID" value="MBW82232.1"/>
    <property type="molecule type" value="Transcribed_RNA"/>
</dbReference>
<sequence length="20" mass="2469">MGWPCQWLVRWQDPLLSEHS</sequence>
<organism evidence="1">
    <name type="scientific">Rhizophora mucronata</name>
    <name type="common">Asiatic mangrove</name>
    <dbReference type="NCBI Taxonomy" id="61149"/>
    <lineage>
        <taxon>Eukaryota</taxon>
        <taxon>Viridiplantae</taxon>
        <taxon>Streptophyta</taxon>
        <taxon>Embryophyta</taxon>
        <taxon>Tracheophyta</taxon>
        <taxon>Spermatophyta</taxon>
        <taxon>Magnoliopsida</taxon>
        <taxon>eudicotyledons</taxon>
        <taxon>Gunneridae</taxon>
        <taxon>Pentapetalae</taxon>
        <taxon>rosids</taxon>
        <taxon>fabids</taxon>
        <taxon>Malpighiales</taxon>
        <taxon>Rhizophoraceae</taxon>
        <taxon>Rhizophora</taxon>
    </lineage>
</organism>